<name>A0A650GP97_RAPSA</name>
<dbReference type="AlphaFoldDB" id="A0A650GP97"/>
<sequence>MGSKTTYHRSSTYSKKWCLNQREALLRRVRAAAPQQWGLRSDRWDVSVVRLAGKLAWISPVPVVRNARVSP</sequence>
<keyword evidence="1" id="KW-0496">Mitochondrion</keyword>
<protein>
    <submittedName>
        <fullName evidence="1">Uncharacterized protein</fullName>
    </submittedName>
</protein>
<geneLocation type="mitochondrion" evidence="1"/>
<proteinExistence type="predicted"/>
<organism evidence="1">
    <name type="scientific">Raphanus sativus</name>
    <name type="common">Radish</name>
    <name type="synonym">Raphanus raphanistrum var. sativus</name>
    <dbReference type="NCBI Taxonomy" id="3726"/>
    <lineage>
        <taxon>Eukaryota</taxon>
        <taxon>Viridiplantae</taxon>
        <taxon>Streptophyta</taxon>
        <taxon>Embryophyta</taxon>
        <taxon>Tracheophyta</taxon>
        <taxon>Spermatophyta</taxon>
        <taxon>Magnoliopsida</taxon>
        <taxon>eudicotyledons</taxon>
        <taxon>Gunneridae</taxon>
        <taxon>Pentapetalae</taxon>
        <taxon>rosids</taxon>
        <taxon>malvids</taxon>
        <taxon>Brassicales</taxon>
        <taxon>Brassicaceae</taxon>
        <taxon>Brassiceae</taxon>
        <taxon>Raphanus</taxon>
    </lineage>
</organism>
<accession>A0A650GP97</accession>
<evidence type="ECO:0000313" key="1">
    <source>
        <dbReference type="EMBL" id="QGW48316.1"/>
    </source>
</evidence>
<dbReference type="EMBL" id="MN056360">
    <property type="protein sequence ID" value="QGW48316.1"/>
    <property type="molecule type" value="Genomic_DNA"/>
</dbReference>
<reference evidence="1" key="1">
    <citation type="submission" date="2019-06" db="EMBL/GenBank/DDBJ databases">
        <title>Complete mitochondrial genome sequencing of NWB CMS and Normal type.</title>
        <authorList>
            <person name="Zhang L."/>
            <person name="Wang Q."/>
            <person name="Wang Y."/>
        </authorList>
    </citation>
    <scope>NUCLEOTIDE SEQUENCE</scope>
    <source>
        <strain evidence="1">YB-A</strain>
    </source>
</reference>
<gene>
    <name evidence="1" type="primary">orf71j</name>
</gene>